<feature type="non-terminal residue" evidence="2">
    <location>
        <position position="168"/>
    </location>
</feature>
<organism evidence="2">
    <name type="scientific">Arion vulgaris</name>
    <dbReference type="NCBI Taxonomy" id="1028688"/>
    <lineage>
        <taxon>Eukaryota</taxon>
        <taxon>Metazoa</taxon>
        <taxon>Spiralia</taxon>
        <taxon>Lophotrochozoa</taxon>
        <taxon>Mollusca</taxon>
        <taxon>Gastropoda</taxon>
        <taxon>Heterobranchia</taxon>
        <taxon>Euthyneura</taxon>
        <taxon>Panpulmonata</taxon>
        <taxon>Eupulmonata</taxon>
        <taxon>Stylommatophora</taxon>
        <taxon>Helicina</taxon>
        <taxon>Arionoidea</taxon>
        <taxon>Arionidae</taxon>
        <taxon>Arion</taxon>
    </lineage>
</organism>
<evidence type="ECO:0000313" key="2">
    <source>
        <dbReference type="EMBL" id="CEK56175.1"/>
    </source>
</evidence>
<feature type="region of interest" description="Disordered" evidence="1">
    <location>
        <begin position="110"/>
        <end position="141"/>
    </location>
</feature>
<dbReference type="EMBL" id="HACG01009310">
    <property type="protein sequence ID" value="CEK56175.1"/>
    <property type="molecule type" value="Transcribed_RNA"/>
</dbReference>
<accession>A0A0B6YKZ0</accession>
<name>A0A0B6YKZ0_9EUPU</name>
<dbReference type="AlphaFoldDB" id="A0A0B6YKZ0"/>
<reference evidence="2" key="1">
    <citation type="submission" date="2014-12" db="EMBL/GenBank/DDBJ databases">
        <title>Insight into the proteome of Arion vulgaris.</title>
        <authorList>
            <person name="Aradska J."/>
            <person name="Bulat T."/>
            <person name="Smidak R."/>
            <person name="Sarate P."/>
            <person name="Gangsoo J."/>
            <person name="Sialana F."/>
            <person name="Bilban M."/>
            <person name="Lubec G."/>
        </authorList>
    </citation>
    <scope>NUCLEOTIDE SEQUENCE</scope>
    <source>
        <tissue evidence="2">Skin</tissue>
    </source>
</reference>
<sequence length="168" mass="19302">NSNVHDDYNDEHVISHLIMSDRELDYYEDSEYVEDSEYAENEPFEQDYIEHPKYEELLHDGYELPDGLSVHPNRYLPQYNLSHQELDTYPDDENVDSSPHTMVFIPGSQQEQQDYPPLRPPKEFMTPGFRTDGYATDQGPSSRCSYVDDMSMSLGGLASNASFSDISG</sequence>
<gene>
    <name evidence="2" type="primary">ORF26988</name>
</gene>
<protein>
    <submittedName>
        <fullName evidence="2">Uncharacterized protein</fullName>
    </submittedName>
</protein>
<evidence type="ECO:0000256" key="1">
    <source>
        <dbReference type="SAM" id="MobiDB-lite"/>
    </source>
</evidence>
<feature type="non-terminal residue" evidence="2">
    <location>
        <position position="1"/>
    </location>
</feature>
<proteinExistence type="predicted"/>